<evidence type="ECO:0000313" key="14">
    <source>
        <dbReference type="EMBL" id="WRQ86267.1"/>
    </source>
</evidence>
<dbReference type="PANTHER" id="PTHR47234">
    <property type="match status" value="1"/>
</dbReference>
<evidence type="ECO:0000256" key="2">
    <source>
        <dbReference type="ARBA" id="ARBA00022448"/>
    </source>
</evidence>
<dbReference type="InterPro" id="IPR039426">
    <property type="entry name" value="TonB-dep_rcpt-like"/>
</dbReference>
<name>A0ABZ1C4D8_9BACT</name>
<dbReference type="InterPro" id="IPR036942">
    <property type="entry name" value="Beta-barrel_TonB_sf"/>
</dbReference>
<evidence type="ECO:0000256" key="7">
    <source>
        <dbReference type="ARBA" id="ARBA00023077"/>
    </source>
</evidence>
<dbReference type="InterPro" id="IPR011662">
    <property type="entry name" value="Secretin/TonB_short_N"/>
</dbReference>
<dbReference type="Proteomes" id="UP000738431">
    <property type="component" value="Chromosome"/>
</dbReference>
<evidence type="ECO:0000256" key="3">
    <source>
        <dbReference type="ARBA" id="ARBA00022452"/>
    </source>
</evidence>
<dbReference type="PROSITE" id="PS52016">
    <property type="entry name" value="TONB_DEPENDENT_REC_3"/>
    <property type="match status" value="1"/>
</dbReference>
<dbReference type="Gene3D" id="2.170.130.10">
    <property type="entry name" value="TonB-dependent receptor, plug domain"/>
    <property type="match status" value="1"/>
</dbReference>
<keyword evidence="4" id="KW-0406">Ion transport</keyword>
<accession>A0ABZ1C4D8</accession>
<organism evidence="14 15">
    <name type="scientific">Actomonas aquatica</name>
    <dbReference type="NCBI Taxonomy" id="2866162"/>
    <lineage>
        <taxon>Bacteria</taxon>
        <taxon>Pseudomonadati</taxon>
        <taxon>Verrucomicrobiota</taxon>
        <taxon>Opitutia</taxon>
        <taxon>Opitutales</taxon>
        <taxon>Opitutaceae</taxon>
        <taxon>Actomonas</taxon>
    </lineage>
</organism>
<feature type="signal peptide" evidence="12">
    <location>
        <begin position="1"/>
        <end position="33"/>
    </location>
</feature>
<evidence type="ECO:0000256" key="5">
    <source>
        <dbReference type="ARBA" id="ARBA00022692"/>
    </source>
</evidence>
<comment type="similarity">
    <text evidence="10 11">Belongs to the TonB-dependent receptor family.</text>
</comment>
<keyword evidence="8 10" id="KW-0472">Membrane</keyword>
<keyword evidence="14" id="KW-0675">Receptor</keyword>
<comment type="subcellular location">
    <subcellularLocation>
        <location evidence="1 10">Cell outer membrane</location>
        <topology evidence="1 10">Multi-pass membrane protein</topology>
    </subcellularLocation>
</comment>
<dbReference type="InterPro" id="IPR037066">
    <property type="entry name" value="Plug_dom_sf"/>
</dbReference>
<keyword evidence="6" id="KW-0408">Iron</keyword>
<evidence type="ECO:0000256" key="1">
    <source>
        <dbReference type="ARBA" id="ARBA00004571"/>
    </source>
</evidence>
<keyword evidence="15" id="KW-1185">Reference proteome</keyword>
<evidence type="ECO:0000313" key="15">
    <source>
        <dbReference type="Proteomes" id="UP000738431"/>
    </source>
</evidence>
<dbReference type="RefSeq" id="WP_221031196.1">
    <property type="nucleotide sequence ID" value="NZ_CP139781.1"/>
</dbReference>
<keyword evidence="9 10" id="KW-0998">Cell outer membrane</keyword>
<keyword evidence="5 10" id="KW-0812">Transmembrane</keyword>
<proteinExistence type="inferred from homology"/>
<keyword evidence="4" id="KW-0410">Iron transport</keyword>
<dbReference type="Gene3D" id="2.40.170.20">
    <property type="entry name" value="TonB-dependent receptor, beta-barrel domain"/>
    <property type="match status" value="1"/>
</dbReference>
<keyword evidence="2 10" id="KW-0813">Transport</keyword>
<evidence type="ECO:0000256" key="10">
    <source>
        <dbReference type="PROSITE-ProRule" id="PRU01360"/>
    </source>
</evidence>
<gene>
    <name evidence="14" type="ORF">K1X11_015740</name>
</gene>
<evidence type="ECO:0000256" key="6">
    <source>
        <dbReference type="ARBA" id="ARBA00023004"/>
    </source>
</evidence>
<evidence type="ECO:0000256" key="11">
    <source>
        <dbReference type="RuleBase" id="RU003357"/>
    </source>
</evidence>
<feature type="chain" id="PRO_5046842276" evidence="12">
    <location>
        <begin position="34"/>
        <end position="1074"/>
    </location>
</feature>
<feature type="domain" description="Secretin/TonB short N-terminal" evidence="13">
    <location>
        <begin position="62"/>
        <end position="114"/>
    </location>
</feature>
<dbReference type="EMBL" id="CP139781">
    <property type="protein sequence ID" value="WRQ86267.1"/>
    <property type="molecule type" value="Genomic_DNA"/>
</dbReference>
<dbReference type="InterPro" id="IPR000531">
    <property type="entry name" value="Beta-barrel_TonB"/>
</dbReference>
<dbReference type="Gene3D" id="3.55.50.30">
    <property type="match status" value="1"/>
</dbReference>
<dbReference type="InterPro" id="IPR012910">
    <property type="entry name" value="Plug_dom"/>
</dbReference>
<evidence type="ECO:0000256" key="9">
    <source>
        <dbReference type="ARBA" id="ARBA00023237"/>
    </source>
</evidence>
<keyword evidence="7 11" id="KW-0798">TonB box</keyword>
<evidence type="ECO:0000256" key="12">
    <source>
        <dbReference type="SAM" id="SignalP"/>
    </source>
</evidence>
<dbReference type="SMART" id="SM00965">
    <property type="entry name" value="STN"/>
    <property type="match status" value="1"/>
</dbReference>
<dbReference type="SUPFAM" id="SSF56935">
    <property type="entry name" value="Porins"/>
    <property type="match status" value="1"/>
</dbReference>
<reference evidence="14 15" key="1">
    <citation type="submission" date="2023-12" db="EMBL/GenBank/DDBJ databases">
        <title>Description of an unclassified Opitutus bacterium of Verrucomicrobiota.</title>
        <authorList>
            <person name="Zhang D.-F."/>
        </authorList>
    </citation>
    <scope>NUCLEOTIDE SEQUENCE [LARGE SCALE GENOMIC DNA]</scope>
    <source>
        <strain evidence="14 15">WL0086</strain>
    </source>
</reference>
<sequence length="1074" mass="116703">MNLLRFFRSAPSGLRRLCPIVGVALALVLSAFAADEEPTQSFDLPAAPAGEALKVLAAQSGRELIFQPSVVRGVSTPELKGVFTVRQALAALLADTELEAVFDEETGAIAIVRRKVPPGTRSTARNDDGTLALDTYTVEATKIDGTINRGLLQAGENAPLYHDVISRVDIERMGVSSLEELFRYLPQTSSVTTALQTAGNNTGTSGGLTARYSTIGLRGFNSAQTVILVNGRAMPRTGLTDVGGADLGRIPLAAVERVEVLPSSGSAIYGAGALGGAINIILRKEYAGRDLTTYIGTSTEGGATEMRFTYLEGLRFNEGRTGLTMTLSYHHRDALRLEDRDYLDRALQRYGPDSTLTNAQGELYFERLMLQAYAGAPGTILIGSGAAASDLGIPGADGVRFASIPAGTTPEESFQLTPADFTATAGVPNLESRYGRTVIYQPTEAFSFNAILEHEFLPDRLDGYVEFTVGRNGQNYSAPQNFSVALSATDPLNPFRTDVTPGFVGRPITLFLDLPDLPDPEYDTQYDSARIVAGLKGQITETWEWSIDGTFDYSDSDVHSTSAEANLTNLTALSPYTDQGPQAAPETRRAIYPIFADHDLYPVSEAVVADYFGYDRHSFSESEQAEVNARLLGEVFRLPGGPVRASAVAKYSDWTYDSGQAYLYSNGYYEAINGVPFTSSPSSSEASREAIYGAVELSVPVFGPDWHPIPFIEAWDIQASLSREENTSEGVDSNGDLFANEQSANSNVVATKIQFTPDIAIRGSYSEGFYPPNWDDVSLPESEFMLPGFFPDPARGNTMQFTPMMTIKQGGNPGLEPETAESWNAGLILTPRFWPDFSLNLDFWRIEKSNAIVFSSFVDIIANPEAFGFLITREAPTADEAAMGWLGRITAVDARAFNASITRTEGVDIRLHYLLRAGDIGDFSFKANATFTNNFELLATPTAPMVDQVGGAGPAHWRGNAAVTWQRNRWSATLTGRYLDSRYGPTTDPSPSYPGAYPIDGHKRPSILTADVQLSYEHPYATGSRNWFQGTKWTLGALNVTNEAPSFVTDGLSFYDRAADPRQRFVYVQIKKSL</sequence>
<dbReference type="PANTHER" id="PTHR47234:SF2">
    <property type="entry name" value="TONB-DEPENDENT RECEPTOR"/>
    <property type="match status" value="1"/>
</dbReference>
<keyword evidence="3 10" id="KW-1134">Transmembrane beta strand</keyword>
<dbReference type="Pfam" id="PF07715">
    <property type="entry name" value="Plug"/>
    <property type="match status" value="1"/>
</dbReference>
<evidence type="ECO:0000256" key="4">
    <source>
        <dbReference type="ARBA" id="ARBA00022496"/>
    </source>
</evidence>
<keyword evidence="12" id="KW-0732">Signal</keyword>
<evidence type="ECO:0000259" key="13">
    <source>
        <dbReference type="SMART" id="SM00965"/>
    </source>
</evidence>
<protein>
    <submittedName>
        <fullName evidence="14">TonB-dependent receptor</fullName>
    </submittedName>
</protein>
<evidence type="ECO:0000256" key="8">
    <source>
        <dbReference type="ARBA" id="ARBA00023136"/>
    </source>
</evidence>
<dbReference type="Pfam" id="PF00593">
    <property type="entry name" value="TonB_dep_Rec_b-barrel"/>
    <property type="match status" value="1"/>
</dbReference>